<proteinExistence type="predicted"/>
<dbReference type="EMBL" id="QBKQ01000002">
    <property type="protein sequence ID" value="PTX43539.1"/>
    <property type="molecule type" value="Genomic_DNA"/>
</dbReference>
<reference evidence="1 2" key="1">
    <citation type="submission" date="2018-04" db="EMBL/GenBank/DDBJ databases">
        <title>Genomic Encyclopedia of Archaeal and Bacterial Type Strains, Phase II (KMG-II): from individual species to whole genera.</title>
        <authorList>
            <person name="Goeker M."/>
        </authorList>
    </citation>
    <scope>NUCLEOTIDE SEQUENCE [LARGE SCALE GENOMIC DNA]</scope>
    <source>
        <strain evidence="1 2">DSM 23082</strain>
    </source>
</reference>
<dbReference type="AlphaFoldDB" id="A0A2T6AIA7"/>
<evidence type="ECO:0000313" key="1">
    <source>
        <dbReference type="EMBL" id="PTX43539.1"/>
    </source>
</evidence>
<keyword evidence="2" id="KW-1185">Reference proteome</keyword>
<dbReference type="Proteomes" id="UP000244174">
    <property type="component" value="Unassembled WGS sequence"/>
</dbReference>
<organism evidence="1 2">
    <name type="scientific">Christiangramia gaetbulicola</name>
    <dbReference type="NCBI Taxonomy" id="703340"/>
    <lineage>
        <taxon>Bacteria</taxon>
        <taxon>Pseudomonadati</taxon>
        <taxon>Bacteroidota</taxon>
        <taxon>Flavobacteriia</taxon>
        <taxon>Flavobacteriales</taxon>
        <taxon>Flavobacteriaceae</taxon>
        <taxon>Christiangramia</taxon>
    </lineage>
</organism>
<gene>
    <name evidence="1" type="ORF">C8P64_2067</name>
</gene>
<comment type="caution">
    <text evidence="1">The sequence shown here is derived from an EMBL/GenBank/DDBJ whole genome shotgun (WGS) entry which is preliminary data.</text>
</comment>
<name>A0A2T6AIA7_9FLAO</name>
<protein>
    <submittedName>
        <fullName evidence="1">Uncharacterized protein</fullName>
    </submittedName>
</protein>
<sequence length="146" mass="16956">MTFDIGELDNSLEVLSQSYILHNKFTHIKTLDFYRTIEEEYKLHKIDRKLEKLKNNEEFISNNSRSNNLKELIFKAIDISDSLDDVIHELENQVIKTSIGRGISFTDKKGASFKGSAIDRKLSLSGIKNLLSYKEQEKRFNRGLSR</sequence>
<accession>A0A2T6AIA7</accession>
<evidence type="ECO:0000313" key="2">
    <source>
        <dbReference type="Proteomes" id="UP000244174"/>
    </source>
</evidence>
<dbReference type="OrthoDB" id="915634at2"/>
<dbReference type="RefSeq" id="WP_108171957.1">
    <property type="nucleotide sequence ID" value="NZ_QBKQ01000002.1"/>
</dbReference>